<evidence type="ECO:0008006" key="4">
    <source>
        <dbReference type="Google" id="ProtNLM"/>
    </source>
</evidence>
<dbReference type="EMBL" id="SACM01000002">
    <property type="protein sequence ID" value="RVT86375.1"/>
    <property type="molecule type" value="Genomic_DNA"/>
</dbReference>
<sequence length="180" mass="18837">MPRCIQRPLLIALAAMCWGAHAESGLRVNPEQTGPFKARVQLVASEGLQGSRLLGAQLLGDFYVAGTGSGLRLSGGLLLGPSSLVGTGLAPAGPQTLGFSQRTLNAWADEPQLQQPYLGLGYSQHSLKGGWGFSADLGLAVSGGSGLRLSSTGVFAQSLDDSLRRLQWTPVLQVGVSYRF</sequence>
<dbReference type="OrthoDB" id="517121at2"/>
<organism evidence="2 3">
    <name type="scientific">Inhella crocodyli</name>
    <dbReference type="NCBI Taxonomy" id="2499851"/>
    <lineage>
        <taxon>Bacteria</taxon>
        <taxon>Pseudomonadati</taxon>
        <taxon>Pseudomonadota</taxon>
        <taxon>Betaproteobacteria</taxon>
        <taxon>Burkholderiales</taxon>
        <taxon>Sphaerotilaceae</taxon>
        <taxon>Inhella</taxon>
    </lineage>
</organism>
<gene>
    <name evidence="2" type="ORF">EOD73_10155</name>
</gene>
<name>A0A437LLS4_9BURK</name>
<accession>A0A437LLS4</accession>
<evidence type="ECO:0000256" key="1">
    <source>
        <dbReference type="SAM" id="SignalP"/>
    </source>
</evidence>
<dbReference type="Gene3D" id="2.40.160.170">
    <property type="match status" value="1"/>
</dbReference>
<proteinExistence type="predicted"/>
<dbReference type="RefSeq" id="WP_127682870.1">
    <property type="nucleotide sequence ID" value="NZ_SACM01000002.1"/>
</dbReference>
<protein>
    <recommendedName>
        <fullName evidence="4">Outer membrane protein beta-barrel domain-containing protein</fullName>
    </recommendedName>
</protein>
<evidence type="ECO:0000313" key="3">
    <source>
        <dbReference type="Proteomes" id="UP000288587"/>
    </source>
</evidence>
<evidence type="ECO:0000313" key="2">
    <source>
        <dbReference type="EMBL" id="RVT86375.1"/>
    </source>
</evidence>
<dbReference type="Proteomes" id="UP000288587">
    <property type="component" value="Unassembled WGS sequence"/>
</dbReference>
<keyword evidence="1" id="KW-0732">Signal</keyword>
<dbReference type="AlphaFoldDB" id="A0A437LLS4"/>
<feature type="signal peptide" evidence="1">
    <location>
        <begin position="1"/>
        <end position="22"/>
    </location>
</feature>
<reference evidence="2 3" key="1">
    <citation type="submission" date="2019-01" db="EMBL/GenBank/DDBJ databases">
        <authorList>
            <person name="Chen W.-M."/>
        </authorList>
    </citation>
    <scope>NUCLEOTIDE SEQUENCE [LARGE SCALE GENOMIC DNA]</scope>
    <source>
        <strain evidence="2 3">CCP-18</strain>
    </source>
</reference>
<feature type="chain" id="PRO_5019235672" description="Outer membrane protein beta-barrel domain-containing protein" evidence="1">
    <location>
        <begin position="23"/>
        <end position="180"/>
    </location>
</feature>
<comment type="caution">
    <text evidence="2">The sequence shown here is derived from an EMBL/GenBank/DDBJ whole genome shotgun (WGS) entry which is preliminary data.</text>
</comment>
<keyword evidence="3" id="KW-1185">Reference proteome</keyword>